<dbReference type="AlphaFoldDB" id="A0A5B7JMW8"/>
<protein>
    <submittedName>
        <fullName evidence="2">Uncharacterized protein</fullName>
    </submittedName>
</protein>
<keyword evidence="3" id="KW-1185">Reference proteome</keyword>
<evidence type="ECO:0000313" key="2">
    <source>
        <dbReference type="EMBL" id="MPC93674.1"/>
    </source>
</evidence>
<dbReference type="EMBL" id="VSRR010095696">
    <property type="protein sequence ID" value="MPC93674.1"/>
    <property type="molecule type" value="Genomic_DNA"/>
</dbReference>
<reference evidence="2 3" key="1">
    <citation type="submission" date="2019-05" db="EMBL/GenBank/DDBJ databases">
        <title>Another draft genome of Portunus trituberculatus and its Hox gene families provides insights of decapod evolution.</title>
        <authorList>
            <person name="Jeong J.-H."/>
            <person name="Song I."/>
            <person name="Kim S."/>
            <person name="Choi T."/>
            <person name="Kim D."/>
            <person name="Ryu S."/>
            <person name="Kim W."/>
        </authorList>
    </citation>
    <scope>NUCLEOTIDE SEQUENCE [LARGE SCALE GENOMIC DNA]</scope>
    <source>
        <tissue evidence="2">Muscle</tissue>
    </source>
</reference>
<feature type="region of interest" description="Disordered" evidence="1">
    <location>
        <begin position="18"/>
        <end position="40"/>
    </location>
</feature>
<organism evidence="2 3">
    <name type="scientific">Portunus trituberculatus</name>
    <name type="common">Swimming crab</name>
    <name type="synonym">Neptunus trituberculatus</name>
    <dbReference type="NCBI Taxonomy" id="210409"/>
    <lineage>
        <taxon>Eukaryota</taxon>
        <taxon>Metazoa</taxon>
        <taxon>Ecdysozoa</taxon>
        <taxon>Arthropoda</taxon>
        <taxon>Crustacea</taxon>
        <taxon>Multicrustacea</taxon>
        <taxon>Malacostraca</taxon>
        <taxon>Eumalacostraca</taxon>
        <taxon>Eucarida</taxon>
        <taxon>Decapoda</taxon>
        <taxon>Pleocyemata</taxon>
        <taxon>Brachyura</taxon>
        <taxon>Eubrachyura</taxon>
        <taxon>Portunoidea</taxon>
        <taxon>Portunidae</taxon>
        <taxon>Portuninae</taxon>
        <taxon>Portunus</taxon>
    </lineage>
</organism>
<accession>A0A5B7JMW8</accession>
<name>A0A5B7JMW8_PORTR</name>
<comment type="caution">
    <text evidence="2">The sequence shown here is derived from an EMBL/GenBank/DDBJ whole genome shotgun (WGS) entry which is preliminary data.</text>
</comment>
<feature type="region of interest" description="Disordered" evidence="1">
    <location>
        <begin position="63"/>
        <end position="85"/>
    </location>
</feature>
<evidence type="ECO:0000256" key="1">
    <source>
        <dbReference type="SAM" id="MobiDB-lite"/>
    </source>
</evidence>
<feature type="compositionally biased region" description="Gly residues" evidence="1">
    <location>
        <begin position="26"/>
        <end position="35"/>
    </location>
</feature>
<evidence type="ECO:0000313" key="3">
    <source>
        <dbReference type="Proteomes" id="UP000324222"/>
    </source>
</evidence>
<gene>
    <name evidence="2" type="ORF">E2C01_088812</name>
</gene>
<sequence>MSPLSQLIRILQPLSQLGNSRATGRAGQGRAGQGRLGRRHKPTVHAAVVASDAEVPAIPRAWRGKTRNGDKKLGRVNGRTRTSST</sequence>
<proteinExistence type="predicted"/>
<dbReference type="Proteomes" id="UP000324222">
    <property type="component" value="Unassembled WGS sequence"/>
</dbReference>